<evidence type="ECO:0008006" key="4">
    <source>
        <dbReference type="Google" id="ProtNLM"/>
    </source>
</evidence>
<proteinExistence type="predicted"/>
<evidence type="ECO:0000256" key="1">
    <source>
        <dbReference type="SAM" id="MobiDB-lite"/>
    </source>
</evidence>
<dbReference type="PANTHER" id="PTHR15678">
    <property type="entry name" value="ANTIGEN MLAA-22-RELATED"/>
    <property type="match status" value="1"/>
</dbReference>
<organism evidence="2 3">
    <name type="scientific">Paralvinella palmiformis</name>
    <dbReference type="NCBI Taxonomy" id="53620"/>
    <lineage>
        <taxon>Eukaryota</taxon>
        <taxon>Metazoa</taxon>
        <taxon>Spiralia</taxon>
        <taxon>Lophotrochozoa</taxon>
        <taxon>Annelida</taxon>
        <taxon>Polychaeta</taxon>
        <taxon>Sedentaria</taxon>
        <taxon>Canalipalpata</taxon>
        <taxon>Terebellida</taxon>
        <taxon>Terebelliformia</taxon>
        <taxon>Alvinellidae</taxon>
        <taxon>Paralvinella</taxon>
    </lineage>
</organism>
<evidence type="ECO:0000313" key="3">
    <source>
        <dbReference type="Proteomes" id="UP001208570"/>
    </source>
</evidence>
<comment type="caution">
    <text evidence="2">The sequence shown here is derived from an EMBL/GenBank/DDBJ whole genome shotgun (WGS) entry which is preliminary data.</text>
</comment>
<dbReference type="AlphaFoldDB" id="A0AAD9K301"/>
<evidence type="ECO:0000313" key="2">
    <source>
        <dbReference type="EMBL" id="KAK2163966.1"/>
    </source>
</evidence>
<dbReference type="Pfam" id="PF10344">
    <property type="entry name" value="Hobbit"/>
    <property type="match status" value="1"/>
</dbReference>
<name>A0AAD9K301_9ANNE</name>
<protein>
    <recommendedName>
        <fullName evidence="4">FMP27 C-terminal domain-containing protein</fullName>
    </recommendedName>
</protein>
<feature type="region of interest" description="Disordered" evidence="1">
    <location>
        <begin position="147"/>
        <end position="189"/>
    </location>
</feature>
<accession>A0AAD9K301</accession>
<dbReference type="InterPro" id="IPR045167">
    <property type="entry name" value="Hobbit"/>
</dbReference>
<dbReference type="EMBL" id="JAODUP010000071">
    <property type="protein sequence ID" value="KAK2163966.1"/>
    <property type="molecule type" value="Genomic_DNA"/>
</dbReference>
<dbReference type="PANTHER" id="PTHR15678:SF6">
    <property type="entry name" value="BRIDGE-LIKE LIPID TRANSFER PROTEIN FAMILY MEMBER 2"/>
    <property type="match status" value="1"/>
</dbReference>
<reference evidence="2" key="1">
    <citation type="journal article" date="2023" name="Mol. Biol. Evol.">
        <title>Third-Generation Sequencing Reveals the Adaptive Role of the Epigenome in Three Deep-Sea Polychaetes.</title>
        <authorList>
            <person name="Perez M."/>
            <person name="Aroh O."/>
            <person name="Sun Y."/>
            <person name="Lan Y."/>
            <person name="Juniper S.K."/>
            <person name="Young C.R."/>
            <person name="Angers B."/>
            <person name="Qian P.Y."/>
        </authorList>
    </citation>
    <scope>NUCLEOTIDE SEQUENCE</scope>
    <source>
        <strain evidence="2">P08H-3</strain>
    </source>
</reference>
<keyword evidence="3" id="KW-1185">Reference proteome</keyword>
<sequence length="323" mass="37217">MATAHREAPVLRQYEVCFKHAEWRMTEDDGQIGIADLVLKNFLYKKTSCEDNSGAHQLDLGWVKVTNLLPGTPYREVLVPCDPQGKVLSERLPCLRILCRFKAPVGGISVKEHFEVNVAPLTIQLTARFYRTVMSYFFREKHDETEYEDRDEIPSGLMENHPTQSGSMRGRKKDTKQDSDTQKNRLSVANPVGDIDKMKERAAKNNMFLYIKIPEVPLRISYKGDKEKNITNIHDFQFLLPTLEYHEQRWTWHDLTLVLKNDCKKRLIAQAVQQKLHLKLHLFDCGEEDVQEDSDKARLLMGSKLLGPTEKSGKKSLFGARKS</sequence>
<dbReference type="Proteomes" id="UP001208570">
    <property type="component" value="Unassembled WGS sequence"/>
</dbReference>
<gene>
    <name evidence="2" type="ORF">LSH36_71g02068</name>
</gene>